<sequence>MQSQSHVANLSSAASGVVEDRSTGSECDQVVDHSPSASGVVGDGSTGPEKLVGMRAEQIHIDGFSQGLFIRDWERPMKVDPRFNLIPCADFESPSVYANESIFTEHSRTTYEANSAMHANDPDTASIVRLEHWTLRFSNTARHYTHVHQFNEDDNKLYCYDPLPRRWDQIPDFGNDLEFNDFTRIPFPLNSKAPHWPYIVRRFDDPVLPAPTDIVFVSKDNYRLNYSYAGSLVAFANRSRTRYRDWRDVVGRSKLTGCDIRPTPPLGVDSNPQGVIEGLFPSLGRAREVCSDILRASYEYGGLARYFMHRYTDHIASEDPLTEVPRHGFDDDMIGAVFRFPLPRNLVEIQATLSRLESNGVPIFGVEELGDRVRYDVYGTKQCHDAFLRTSNPATVSKPHRISVEMAPRHPIIRPPVWIVKSAGFHKLRRIGNYLDEDAYLSLIQQKSRDPLRFRLSGLFDDDLEPLDEIEINQGKVIEQEMDESDEAFEARKAKAAAKKAAVDAEKDAAAKYIQKARGGDLDVFHDIRKRIKLGRREKKPFDKVDDRLLVEENSWGEAEVPRRAEENAQMRVEEHSQGDAEAPSREEEAQILPPENDHHAEDACQSAEENRQPREEENHRPTEEDHQPTEEENCRPMEEENYQSMDEGNRRPGEEENHLIASHGRAQNASFLPPSTPPLKLGGYLKKGGYSLKNNAEPARPKHACLSSQLCTNHTILRSPTSQPDFHLEPAPTYGLPGETSPLGCLKHTSFLFKGTALTRRNHAAIEGISSPLGISQDIDLGLARLAAKEVQAARLSTKGDSVATMLGVPASPTTELFPSKGSKDETTNFILTLTTIGMEPSGGNVQGSLNMSHIPNPSTKTNKYHHGALRDFAQASPPDHKMTLQDRPQPDLGDIGFPTFHKDIFPRNGYQHASKPVVHVYANRTREGTNHRPGKGPAISMGIENLARINGILESRWSKLFNSSRTVKPKWTKRSSRPQHFVTTMSMAVARKDEHTPRNGPPSVPISTDGQETRGDDLMKTRSSFAIARNRYEDRFQVVLPTSFITSLSLWLIESMVILYNATSSNPTRDNHGKRGCRLPQKVALVRDKAYHHQIDYTVDRPNRKTADTGYNFSMIRARKPCDSTPKLELNEDKLVKMFVSVKLKLMAKSTQDEGCVVIVSTTVIRKHELPSQGYPPRADQSNDIMPPFSQVELPRERSPQLADRTAVRSAGIKGSCHACKTGPEQKYEPEGGIEDNKTNDESWDPQLGVLSFVGRNRGSQTISTLVLMSRSSETDNNEVKLTTDWDSEIVDTRTPTTHRLVDLTRISEPKWIQRSSQPEHSIATASASVTRRNAYMTRNSPSNLNLVMNEEEERNHLWESYFHYKMALQSCPQFDPGHTKLSRTYEDVQELTRPRTRAKVLKSPLTLMRETGRPGAAILTNETLEPGHDVIEPRKPNTIDERVTRTEFGSYGVAQAPTQVNLFQGPNAHEARPKQRAGLGSSLELIVRTTPKSSCHQIEDPQSNKITGLPYDITSLDGYAPRFFRPSVHLYRTNKRVDPQLGTSPRSPDLSFIVNSEDGRARGFDQRVATTYLQVQTVTSRQQDSQPQTGAPNNQADGLESPANSAQAGYSAKIEWNGNVCSVDRTGPSMSELVMGPKSDLVARNHTIPQGLPGLEATAGFRRKPLEGYSKSIEWHRVSFHRRFSDAYFVVSFYKMIQNGGIILSDFENIDTGLLRDRTHIWEDNIVNLVFETVIEYCTPHCAYEPLDTFVSGLNKLTPQELISAFNEHELEFVGGMFDTNVREPSKDMPKPSGSVSRSNQPVIEMVKYWHSVIITSGVEKNQPRELLQNAIRTLESTVIARKDGYISQDGTPNSSSILNKEEEWNYGSLLRTTTVLPSSRKHQVPIHTDSQDTAGDDLTRMYEVKPKQDSKFGNLIRDSRSSFVIARNWDKDGFQEILPMGLAAQPTPQPIESPVLPYDVTSRSPMSKPGMRKRVRDPKLLTRDNQESERN</sequence>
<evidence type="ECO:0000313" key="3">
    <source>
        <dbReference type="Proteomes" id="UP000886523"/>
    </source>
</evidence>
<dbReference type="GO" id="GO:0004842">
    <property type="term" value="F:ubiquitin-protein transferase activity"/>
    <property type="evidence" value="ECO:0007669"/>
    <property type="project" value="InterPro"/>
</dbReference>
<dbReference type="SUPFAM" id="SSF56204">
    <property type="entry name" value="Hect, E3 ligase catalytic domain"/>
    <property type="match status" value="1"/>
</dbReference>
<feature type="compositionally biased region" description="Polar residues" evidence="1">
    <location>
        <begin position="1"/>
        <end position="14"/>
    </location>
</feature>
<feature type="compositionally biased region" description="Basic and acidic residues" evidence="1">
    <location>
        <begin position="1226"/>
        <end position="1243"/>
    </location>
</feature>
<dbReference type="EMBL" id="MU128909">
    <property type="protein sequence ID" value="KAF9521030.1"/>
    <property type="molecule type" value="Genomic_DNA"/>
</dbReference>
<feature type="region of interest" description="Disordered" evidence="1">
    <location>
        <begin position="1224"/>
        <end position="1244"/>
    </location>
</feature>
<evidence type="ECO:0000256" key="1">
    <source>
        <dbReference type="SAM" id="MobiDB-lite"/>
    </source>
</evidence>
<protein>
    <submittedName>
        <fullName evidence="2">Uncharacterized protein</fullName>
    </submittedName>
</protein>
<dbReference type="Proteomes" id="UP000886523">
    <property type="component" value="Unassembled WGS sequence"/>
</dbReference>
<keyword evidence="3" id="KW-1185">Reference proteome</keyword>
<dbReference type="InterPro" id="IPR035983">
    <property type="entry name" value="Hect_E3_ubiquitin_ligase"/>
</dbReference>
<feature type="region of interest" description="Disordered" evidence="1">
    <location>
        <begin position="1948"/>
        <end position="1995"/>
    </location>
</feature>
<feature type="region of interest" description="Disordered" evidence="1">
    <location>
        <begin position="559"/>
        <end position="655"/>
    </location>
</feature>
<gene>
    <name evidence="2" type="ORF">BS47DRAFT_1356986</name>
</gene>
<evidence type="ECO:0000313" key="2">
    <source>
        <dbReference type="EMBL" id="KAF9521030.1"/>
    </source>
</evidence>
<feature type="region of interest" description="Disordered" evidence="1">
    <location>
        <begin position="995"/>
        <end position="1018"/>
    </location>
</feature>
<feature type="compositionally biased region" description="Basic and acidic residues" evidence="1">
    <location>
        <begin position="1981"/>
        <end position="1995"/>
    </location>
</feature>
<feature type="compositionally biased region" description="Basic and acidic residues" evidence="1">
    <location>
        <begin position="596"/>
        <end position="639"/>
    </location>
</feature>
<feature type="compositionally biased region" description="Basic and acidic residues" evidence="1">
    <location>
        <begin position="560"/>
        <end position="589"/>
    </location>
</feature>
<accession>A0A9P6BBI6</accession>
<proteinExistence type="predicted"/>
<reference evidence="2" key="1">
    <citation type="journal article" date="2020" name="Nat. Commun.">
        <title>Large-scale genome sequencing of mycorrhizal fungi provides insights into the early evolution of symbiotic traits.</title>
        <authorList>
            <person name="Miyauchi S."/>
            <person name="Kiss E."/>
            <person name="Kuo A."/>
            <person name="Drula E."/>
            <person name="Kohler A."/>
            <person name="Sanchez-Garcia M."/>
            <person name="Morin E."/>
            <person name="Andreopoulos B."/>
            <person name="Barry K.W."/>
            <person name="Bonito G."/>
            <person name="Buee M."/>
            <person name="Carver A."/>
            <person name="Chen C."/>
            <person name="Cichocki N."/>
            <person name="Clum A."/>
            <person name="Culley D."/>
            <person name="Crous P.W."/>
            <person name="Fauchery L."/>
            <person name="Girlanda M."/>
            <person name="Hayes R.D."/>
            <person name="Keri Z."/>
            <person name="LaButti K."/>
            <person name="Lipzen A."/>
            <person name="Lombard V."/>
            <person name="Magnuson J."/>
            <person name="Maillard F."/>
            <person name="Murat C."/>
            <person name="Nolan M."/>
            <person name="Ohm R.A."/>
            <person name="Pangilinan J."/>
            <person name="Pereira M.F."/>
            <person name="Perotto S."/>
            <person name="Peter M."/>
            <person name="Pfister S."/>
            <person name="Riley R."/>
            <person name="Sitrit Y."/>
            <person name="Stielow J.B."/>
            <person name="Szollosi G."/>
            <person name="Zifcakova L."/>
            <person name="Stursova M."/>
            <person name="Spatafora J.W."/>
            <person name="Tedersoo L."/>
            <person name="Vaario L.M."/>
            <person name="Yamada A."/>
            <person name="Yan M."/>
            <person name="Wang P."/>
            <person name="Xu J."/>
            <person name="Bruns T."/>
            <person name="Baldrian P."/>
            <person name="Vilgalys R."/>
            <person name="Dunand C."/>
            <person name="Henrissat B."/>
            <person name="Grigoriev I.V."/>
            <person name="Hibbett D."/>
            <person name="Nagy L.G."/>
            <person name="Martin F.M."/>
        </authorList>
    </citation>
    <scope>NUCLEOTIDE SEQUENCE</scope>
    <source>
        <strain evidence="2">UP504</strain>
    </source>
</reference>
<name>A0A9P6BBI6_9AGAM</name>
<organism evidence="2 3">
    <name type="scientific">Hydnum rufescens UP504</name>
    <dbReference type="NCBI Taxonomy" id="1448309"/>
    <lineage>
        <taxon>Eukaryota</taxon>
        <taxon>Fungi</taxon>
        <taxon>Dikarya</taxon>
        <taxon>Basidiomycota</taxon>
        <taxon>Agaricomycotina</taxon>
        <taxon>Agaricomycetes</taxon>
        <taxon>Cantharellales</taxon>
        <taxon>Hydnaceae</taxon>
        <taxon>Hydnum</taxon>
    </lineage>
</organism>
<feature type="region of interest" description="Disordered" evidence="1">
    <location>
        <begin position="1579"/>
        <end position="1607"/>
    </location>
</feature>
<feature type="region of interest" description="Disordered" evidence="1">
    <location>
        <begin position="1"/>
        <end position="49"/>
    </location>
</feature>
<comment type="caution">
    <text evidence="2">The sequence shown here is derived from an EMBL/GenBank/DDBJ whole genome shotgun (WGS) entry which is preliminary data.</text>
</comment>